<dbReference type="GeneID" id="89509465"/>
<sequence length="388" mass="44692">MGRFLLIRSKGVCYESFYTFTDCLYHALRRYGADVDVFDESKSANIRIFLGKSYDAIIDFDSTMPDKKLDDGTPVLQALDGPFINYLLDHPLYFHGQLSQNVPQHVICIDRRHVAYLEKYYPELQSITFAPLPMMPVNDDDIKSIKDRRIGILFTGTYTSPEFIQRKLSDINPDARRDVFEILSYMQADTTLTIEDAMQKFLDTREKKIPDKMFRQFMQYYYLADTAAAAWARDIVVRAILNRGNKLTVCGHGWNDFRRYDNTPYDNLEILPEVSYHRSVDMAYEAKMLLNVMPWFKDGIHDRVFTAAGHGAVCLSDETPALNEIMGRSYVGFSLEKLEELSDKIKKTLSDDAYMQQLADAAHESITSTYGWDSFVDSLCSNYLSMIC</sequence>
<keyword evidence="3" id="KW-1185">Reference proteome</keyword>
<accession>A0A1M5TEF1</accession>
<evidence type="ECO:0000313" key="2">
    <source>
        <dbReference type="EMBL" id="SHH48693.1"/>
    </source>
</evidence>
<gene>
    <name evidence="2" type="ORF">SAMN02745229_00559</name>
</gene>
<reference evidence="3" key="1">
    <citation type="submission" date="2016-11" db="EMBL/GenBank/DDBJ databases">
        <authorList>
            <person name="Varghese N."/>
            <person name="Submissions S."/>
        </authorList>
    </citation>
    <scope>NUCLEOTIDE SEQUENCE [LARGE SCALE GENOMIC DNA]</scope>
    <source>
        <strain evidence="3">DSM 3071</strain>
    </source>
</reference>
<dbReference type="InterPro" id="IPR055259">
    <property type="entry name" value="YkvP/CgeB_Glyco_trans-like"/>
</dbReference>
<dbReference type="Gene3D" id="3.40.50.2000">
    <property type="entry name" value="Glycogen Phosphorylase B"/>
    <property type="match status" value="1"/>
</dbReference>
<dbReference type="EMBL" id="FQXK01000004">
    <property type="protein sequence ID" value="SHH48693.1"/>
    <property type="molecule type" value="Genomic_DNA"/>
</dbReference>
<dbReference type="STRING" id="1121131.SAMN02745229_00559"/>
<name>A0A1M5TEF1_BUTFI</name>
<dbReference type="RefSeq" id="WP_073385326.1">
    <property type="nucleotide sequence ID" value="NZ_FQXK01000004.1"/>
</dbReference>
<dbReference type="Proteomes" id="UP000184278">
    <property type="component" value="Unassembled WGS sequence"/>
</dbReference>
<dbReference type="AlphaFoldDB" id="A0A1M5TEF1"/>
<proteinExistence type="predicted"/>
<evidence type="ECO:0000259" key="1">
    <source>
        <dbReference type="Pfam" id="PF13524"/>
    </source>
</evidence>
<keyword evidence="2" id="KW-0808">Transferase</keyword>
<dbReference type="GO" id="GO:0016740">
    <property type="term" value="F:transferase activity"/>
    <property type="evidence" value="ECO:0007669"/>
    <property type="project" value="UniProtKB-KW"/>
</dbReference>
<feature type="domain" description="Spore protein YkvP/CgeB glycosyl transferase-like" evidence="1">
    <location>
        <begin position="238"/>
        <end position="379"/>
    </location>
</feature>
<evidence type="ECO:0000313" key="3">
    <source>
        <dbReference type="Proteomes" id="UP000184278"/>
    </source>
</evidence>
<organism evidence="2 3">
    <name type="scientific">Butyrivibrio fibrisolvens DSM 3071</name>
    <dbReference type="NCBI Taxonomy" id="1121131"/>
    <lineage>
        <taxon>Bacteria</taxon>
        <taxon>Bacillati</taxon>
        <taxon>Bacillota</taxon>
        <taxon>Clostridia</taxon>
        <taxon>Lachnospirales</taxon>
        <taxon>Lachnospiraceae</taxon>
        <taxon>Butyrivibrio</taxon>
    </lineage>
</organism>
<dbReference type="SUPFAM" id="SSF53756">
    <property type="entry name" value="UDP-Glycosyltransferase/glycogen phosphorylase"/>
    <property type="match status" value="1"/>
</dbReference>
<dbReference type="OrthoDB" id="5756516at2"/>
<dbReference type="Pfam" id="PF13524">
    <property type="entry name" value="Glyco_trans_1_2"/>
    <property type="match status" value="1"/>
</dbReference>
<protein>
    <submittedName>
        <fullName evidence="2">Glycosyl transferases group 1</fullName>
    </submittedName>
</protein>